<dbReference type="EMBL" id="JACHCE010000003">
    <property type="protein sequence ID" value="MBB5636631.1"/>
    <property type="molecule type" value="Genomic_DNA"/>
</dbReference>
<gene>
    <name evidence="3" type="ORF">HDE68_002532</name>
</gene>
<dbReference type="InterPro" id="IPR013783">
    <property type="entry name" value="Ig-like_fold"/>
</dbReference>
<keyword evidence="1" id="KW-0677">Repeat</keyword>
<evidence type="ECO:0000313" key="4">
    <source>
        <dbReference type="Proteomes" id="UP000537204"/>
    </source>
</evidence>
<name>A0A7W8ZM98_9SPHI</name>
<sequence>MKRLLHIVKIIFFFLLAGISNVSAQNYFRVIGGIPHLPVLLPSAVPAPAIGMLIYSPADKQPLIYNGVSWETFCSSNLNTTNVKDYLEVKTGIPYLSALAAEPAGTASNGGVYFSKTENTMKVYDGSIWWSVARLYGKGNFTQNTGFSTSSGMKISKLPVLNNNPAPLGLSPGAIYISTVSKAIRFYDGTKWIDISCLPVISTLIPTRITNVSALSGANIISNGGSAITTQGICWDTSANPEITLSSKTGNPVFGNDTGIFPGVISGLKANTVYHVRAYAINSAGIVYGEDLTFTSARASLPDIITLDIDNFSPVMANSGGDIRSDGGAPVTKRGIIWSKTADPANDPDAVTTFDGSGVGIFPSRLIDLLRNTTYYVMAYAVNVIGTAYGNLLQFTTPAATAPVLSSPNIKITDITDKSAVSEVTIINNGGELVTERGMSWSTDRVNIIYGPSTTVNATDIGTFICNLTNLQEGTLYYVRAYAKNSVGISYSSESSFVTSSVPTVNTIEPFNYDMASHINGSPESYNGTNAMTGGDITSNGVSAITKRGVCWSTSPQPTIALTTKTVQNITDNNGKGIYNSYLNSLTPGTKYYVRAYATNSKGTGYGEEMSFTTPQLAALTTNPAILVKNTSISSGGNITDDGRMPVLQRGVVWSTEENPDLEGTLTKDGRGTGAFVSDLKDLMGSTRYYLRAYAVNYVGTSYGAAQIVTTAPPEKPDVITLPVEGNEGTTAAGGGNITSNGGAELTSHGVIWSLTPGFTPDLSSASKTSQTEKVTRFTSTLNQLLPNKTYYARAYAVNSAGVGYGQEISFKTFTIASLITTPASNMTSITATSGGDIFSDGGDKVTKSGIVWNTSGSPTIELTTKTQNGTGIGTFIDPIKDLMGSTTYYVRAYAVNRAGVAYGNEISFITTPPVSPVLTTIEATDITGSTAVSGGHIINNGGALLSGAGVIWNTLSGFQPDTATSQKTVQQVKGDFVSVLKGLTPGTTYYARAYAANSAGLTFGNQVVLRTATLATLTTLKPVEQTITSTSATSGGTILSNGGSYIQRNGICWSTNPNPTIDDQFVVAGSGSGSFTADLKDLMGSTIYYVRAFATNFAGTAYGNQEIVETKPAVKATLVTTKITGITGTTAISGGNITSDGGALITTRGVIWSLNPNFDPAAESINRTAETGYGKGVFESDLINLSIGKTYYVCAYAVSKAGTAYGNILSFITTRKAAIVTTLPSLITHTTAVTGGTITDAGGSPVTGRGVFWSTLENFEPDELSLDKTEDKAGTGNFDSFLKNLTPSTKYYIRAYAFTNTGMSYGQQVSLTTNPATVPVLTTVVPAQITVTSASSGGNISDEGGMPSATRGVIWSTQADFIPESILLNRTTQTGSGKGLYSSSITSLTPGTQYYVRAYARNGVGYGYGNLESFVTKPSVAATVTTNTVTQITATTALSGGNIISNGNTTLKTMGIVWSIYPDFNPDTISKNKVTMAGQDKGVFTAGMNNLKPGTIYYVRAYAINDAETSYGELTSFTTIGLPVVVTNSPGLITNTAGLMGGTVTSASGGIISSRGVYWSTVENFEPNPLSPDKTFNGGGTGSFDSQLKDLMADTKYYVKAYATNVAGTAYGQQVGFTTYPPGLPLLTTVTPVSVTGTTASSGGNITEEGGVPTTIRGVVWSTVANFKPETETVHRTVEGGAGKGIFTSQVTGLKPGTIYYIRAYATNRVGVQYGNELSFTTQNYASLTTTEITENTEGTAMSGGVISSDGGSKVTVQGLCWSTSPNPTSELVSKTIDKGADSFISKLKDLTPSTLYYVRAYATNGLGTAYGNEISFVSAAVRPTLTTTDPVVTSGSTASSGGIISSNGGAAITSKGIVWSSKKDFDPKTELLNRTNEGSGQSTFISELKDLERSTAYYVRAYAENNAGITYGNQLTVTIFPTSPILLTNRVTEVTGTTATSGGKITSDGGAAVTKRGICWSTQQNPTNNLLTKTVDAVGGDGDFIGKMTGLLPNTIYYVRAYAVNGIGVAYGLEESFITLAPPTLTATAPVTNIRATTATSGGEITDDGRTPILSRGIVWDRYSDPTISLTTKTVDNVTKGIGAFTADLTGLSPNTIYYVRAYATNLIGVTYGSAVQFKTNTVSLPTLSTTSVTSIDGYSAKGIAEVSDDGGMPVVTRGFVWATTTLPTISSTGKIVNGTAGTGIFENVFGGMIPGATYYIRSFATNSQGTAYGNEIVLTSAGVVPNLSAVTISNIQLNTAAAVASLSFNGGSAITDLGFIWNTEDVIPAFADGNNSSTGAVGTAISGTVANLLPATRYYVWAYGKNAIGTGYSVKSTPFNTRDFGKVNTIPASQITSSSFVSGGIIQSEGGTDITQRGVVWSENKNPTVNDPTKTTQGPGYLAYASPVTGLKFGTTYYFRAYVTNAVGTGYGNLDSVTTINIPAVTTTAATNILSTSFTAGGEVTKDGGSAVTARGIVMSTTPGPTIASAIKTTDGNGLGIFISNPKLLTIVTKYYYRAYATNAVGTAYGKQDSVTTTAILPVIDNVKLSEITDHSARGTATITADGGAPVTANGLVWNTTGNPTLEDHVIISGKDIGSVTGVLDGLEEGPVYYVRAYATNSVGTVYSAVAVNFKICKPLTVIHRAGISGAPTDKTITYETVGANISGDYKCWITRNLGADQQATDVKDATEASSGWYWQFNRLQGYQYDGATRTPNQIVAPWATQISEGSGWLAANDPCTQLLGNGWRIPTNTEWSNVIGPPQNWKNAADAYNSILKLHAAGDLTATGILNVRGVNSSYWTSTIYSNNSQGYYFINGRTSYNEKSVGLPVRCLQDGGMTSVPSLSNVDIPAATITANTARALAAVINSGSSPVTSRGLVWNTTGNPGMGDKVISLGTGMGEMAGILSGLNEKDVYYVRAFATNSAGTAFSPVVAGFKVCLPVTITHTAGLNGAPVDKTITYKTISTTISGEARCWITQNLGADQQATTVSDGTEASAGWYFQFNRLQGYKHDGTARTPNDPLQPWVGNIDEAGQWLPVNDPCFRMMGGGWRLPTGAELKTAIGAPQYWRTAADTYNSVLKLHSAGAIVTDVLTARGTDSRYWSSSAVSSGAGNIIANGAASVANKGTALPVRCLRNEVITTLPSVSNVILPLTEMTETTAKGSAVINPDGNATVTSRGFVWNTTGNPTIADQVVPMGSGTGSISGLISGLENGPTYYVRAFATNSVGTAYSEIATSFKICMPFTVIHRAGLNGAPVDKTVTYGSVSTKISGTDKCWITQNLGAGRQATDLKDVTEASAGWYWQFNRLQGYQHDGTTRTPNQIVAPWATQISEGLSWTPANDPCTQMLGNGWRIPTNAEWTSAAATPQNWKNAADVYASVLKLHAAGDLTSTGALNIRGVNSNYWTSTIYSNNSQAYFFNNVRSNNNEKSVGLPLRCLQDEVVKRLPSVTSVIVPSETISAAAAVANATVTNTGGAAVTSRGLVWNTTGNPGMGDQVILLGTGIGDITGTLEGLDEKAVYYVRAFATNSVGTSLSAAVTSFKVCLPFTITHTAGLNGVPVDKTVTYKTVSTTYSGEARCWIAQNLGADQQAAAVNDGTEATAGWYFQFNKLQGYKHDGTTRTPNDPLVPWISNIQEASQWLPVNDPCLRMLGGGWRLPTAAEWTKAISPPQYWRSNEDTYASLLKIHAAGYLVNNTAGLTAKGTDSRYWSGTAVSSTTATAFYGWRLLESDKASALPVRCLRNEVISTLPSVSNVILPLAEMTETTAKGSAIINPDGREAVTVRGFVWNTTGNPTLADQVVPMGSGTGSISGLISGLENGPTYYVRAFATNSVGTAYSEIATSFKICMPFTVIHRAGLNGAPVDKTVTYGSVSTKISGADKCWITQNLGSGQQATDLKDVTEASAGWYWQFNRLQGYQHDGTTRTPNQIVAPWATQISEGLSWTPANDPCTQMLGAGWRIPTNAEWTSAAATPQNWKNAADVYASVLKLHAAGDLTAAGNLNIRGVNSNYWTSTIYSNNSQAYFFNNVRSNNNEKSVGLPLRCLQDEVVKRLPSVTSVIVPSETISAAAAVANATVTNTGGAAVTSRGLVWNTTGNPDMGDQVIFLGTGMGDITGTLKGLDEKAVYYVRAFATNSVGTSLSAAVTSFKVCLPFTITHTAGLNGVPVDKTVTYKTVSTTYSGEARCWIAQNLGADQQAAAVNDGTEATAGWYFQFNKLQGYKHDGTTRTPNDPLVPWISNIQEASQWLPVNDPCLRMLGGGWRLPTAAEWTKAISPPQYWRSNEDTYASLLKLHAAGYLVNNTAGLTAKGTDSRYWSGTAVSSTTATAFYGWRLLESDKASALPVRCLRNEVISTLPSVSNVILPLAEVTPTTAKGSAIINPDGREAVTARGFVWNTTGNPTLADQVVPMGSGTGTISGLISGLENGPTYYVKAFATNSVGTAYSEIATSFKVCMPFTVIHKTGIKGAPVDKTVTYGSVSTKISGADKCWITQNLGADQQATDLKDVTEASAGWYWQFNRLQGYQHDGTNRKPAGVWATQISEGLSWTPANDPCTQMLGAGWRIPTNTEWTNAAATPQNWKTAADVYASVLKLHAAGDLTAAGNLNIRGVNSNYWSSTIYSNNSQAYFFNNVRSNYNDKAVGLPLRCLKD</sequence>
<dbReference type="SMART" id="SM00060">
    <property type="entry name" value="FN3"/>
    <property type="match status" value="17"/>
</dbReference>
<evidence type="ECO:0000259" key="2">
    <source>
        <dbReference type="PROSITE" id="PS50853"/>
    </source>
</evidence>
<dbReference type="PANTHER" id="PTHR13817">
    <property type="entry name" value="TITIN"/>
    <property type="match status" value="1"/>
</dbReference>
<dbReference type="PROSITE" id="PS50853">
    <property type="entry name" value="FN3"/>
    <property type="match status" value="3"/>
</dbReference>
<feature type="domain" description="Fibronectin type-III" evidence="2">
    <location>
        <begin position="2526"/>
        <end position="2623"/>
    </location>
</feature>
<dbReference type="SUPFAM" id="SSF49265">
    <property type="entry name" value="Fibronectin type III"/>
    <property type="match status" value="7"/>
</dbReference>
<comment type="caution">
    <text evidence="3">The sequence shown here is derived from an EMBL/GenBank/DDBJ whole genome shotgun (WGS) entry which is preliminary data.</text>
</comment>
<dbReference type="PANTHER" id="PTHR13817:SF73">
    <property type="entry name" value="FIBRONECTIN TYPE-III DOMAIN-CONTAINING PROTEIN"/>
    <property type="match status" value="1"/>
</dbReference>
<dbReference type="RefSeq" id="WP_183882352.1">
    <property type="nucleotide sequence ID" value="NZ_JACHCE010000003.1"/>
</dbReference>
<dbReference type="Gene3D" id="2.60.40.10">
    <property type="entry name" value="Immunoglobulins"/>
    <property type="match status" value="1"/>
</dbReference>
<organism evidence="3 4">
    <name type="scientific">Pedobacter cryoconitis</name>
    <dbReference type="NCBI Taxonomy" id="188932"/>
    <lineage>
        <taxon>Bacteria</taxon>
        <taxon>Pseudomonadati</taxon>
        <taxon>Bacteroidota</taxon>
        <taxon>Sphingobacteriia</taxon>
        <taxon>Sphingobacteriales</taxon>
        <taxon>Sphingobacteriaceae</taxon>
        <taxon>Pedobacter</taxon>
    </lineage>
</organism>
<protein>
    <submittedName>
        <fullName evidence="3">Putative membrane protein</fullName>
    </submittedName>
</protein>
<feature type="domain" description="Fibronectin type-III" evidence="2">
    <location>
        <begin position="1326"/>
        <end position="1420"/>
    </location>
</feature>
<accession>A0A7W8ZM98</accession>
<dbReference type="Proteomes" id="UP000537204">
    <property type="component" value="Unassembled WGS sequence"/>
</dbReference>
<dbReference type="InterPro" id="IPR050964">
    <property type="entry name" value="Striated_Muscle_Regulatory"/>
</dbReference>
<dbReference type="InterPro" id="IPR036116">
    <property type="entry name" value="FN3_sf"/>
</dbReference>
<feature type="domain" description="Fibronectin type-III" evidence="2">
    <location>
        <begin position="406"/>
        <end position="504"/>
    </location>
</feature>
<dbReference type="InterPro" id="IPR003961">
    <property type="entry name" value="FN3_dom"/>
</dbReference>
<proteinExistence type="predicted"/>
<reference evidence="3 4" key="1">
    <citation type="submission" date="2020-08" db="EMBL/GenBank/DDBJ databases">
        <title>Genomic Encyclopedia of Type Strains, Phase IV (KMG-V): Genome sequencing to study the core and pangenomes of soil and plant-associated prokaryotes.</title>
        <authorList>
            <person name="Whitman W."/>
        </authorList>
    </citation>
    <scope>NUCLEOTIDE SEQUENCE [LARGE SCALE GENOMIC DNA]</scope>
    <source>
        <strain evidence="3 4">S3M1</strain>
    </source>
</reference>
<evidence type="ECO:0000256" key="1">
    <source>
        <dbReference type="ARBA" id="ARBA00022737"/>
    </source>
</evidence>
<evidence type="ECO:0000313" key="3">
    <source>
        <dbReference type="EMBL" id="MBB5636631.1"/>
    </source>
</evidence>